<protein>
    <submittedName>
        <fullName evidence="1">Uncharacterized protein</fullName>
    </submittedName>
</protein>
<reference evidence="1 2" key="1">
    <citation type="submission" date="2020-01" db="EMBL/GenBank/DDBJ databases">
        <title>Herbidospora sp. NEAU-GS84 nov., a novel actinomycete isolated from soil.</title>
        <authorList>
            <person name="Han L."/>
        </authorList>
    </citation>
    <scope>NUCLEOTIDE SEQUENCE [LARGE SCALE GENOMIC DNA]</scope>
    <source>
        <strain evidence="1 2">NEAU-GS84</strain>
    </source>
</reference>
<name>A0A7C9JCZ5_9ACTN</name>
<accession>A0A7C9JCZ5</accession>
<evidence type="ECO:0000313" key="1">
    <source>
        <dbReference type="EMBL" id="NAS27468.1"/>
    </source>
</evidence>
<evidence type="ECO:0000313" key="2">
    <source>
        <dbReference type="Proteomes" id="UP000479526"/>
    </source>
</evidence>
<organism evidence="1 2">
    <name type="scientific">Herbidospora solisilvae</name>
    <dbReference type="NCBI Taxonomy" id="2696284"/>
    <lineage>
        <taxon>Bacteria</taxon>
        <taxon>Bacillati</taxon>
        <taxon>Actinomycetota</taxon>
        <taxon>Actinomycetes</taxon>
        <taxon>Streptosporangiales</taxon>
        <taxon>Streptosporangiaceae</taxon>
        <taxon>Herbidospora</taxon>
    </lineage>
</organism>
<proteinExistence type="predicted"/>
<keyword evidence="2" id="KW-1185">Reference proteome</keyword>
<sequence length="91" mass="9917">MSTGTMPAPVRRRLENLARFWQARVAAVTNDAALAAVCFDRAKAAARRAQRGGNARAMHELAELLATWAAQQEHAEALRESRQAARQGYGA</sequence>
<dbReference type="RefSeq" id="WP_161484394.1">
    <property type="nucleotide sequence ID" value="NZ_WXEW01000018.1"/>
</dbReference>
<dbReference type="EMBL" id="WXEW01000018">
    <property type="protein sequence ID" value="NAS27468.1"/>
    <property type="molecule type" value="Genomic_DNA"/>
</dbReference>
<dbReference type="Proteomes" id="UP000479526">
    <property type="component" value="Unassembled WGS sequence"/>
</dbReference>
<gene>
    <name evidence="1" type="ORF">GT755_38105</name>
</gene>
<comment type="caution">
    <text evidence="1">The sequence shown here is derived from an EMBL/GenBank/DDBJ whole genome shotgun (WGS) entry which is preliminary data.</text>
</comment>
<dbReference type="AlphaFoldDB" id="A0A7C9JCZ5"/>